<protein>
    <submittedName>
        <fullName evidence="2">Predicted protein</fullName>
    </submittedName>
</protein>
<accession>D2V0E8</accession>
<dbReference type="VEuPathDB" id="AmoebaDB:NAEGRDRAFT_62270"/>
<dbReference type="PANTHER" id="PTHR34825:SF2">
    <property type="entry name" value="AAA-ATPASE-LIKE DOMAIN-CONTAINING PROTEIN"/>
    <property type="match status" value="1"/>
</dbReference>
<organism evidence="3">
    <name type="scientific">Naegleria gruberi</name>
    <name type="common">Amoeba</name>
    <dbReference type="NCBI Taxonomy" id="5762"/>
    <lineage>
        <taxon>Eukaryota</taxon>
        <taxon>Discoba</taxon>
        <taxon>Heterolobosea</taxon>
        <taxon>Tetramitia</taxon>
        <taxon>Eutetramitia</taxon>
        <taxon>Vahlkampfiidae</taxon>
        <taxon>Naegleria</taxon>
    </lineage>
</organism>
<dbReference type="EMBL" id="GG738847">
    <property type="protein sequence ID" value="EFC49512.1"/>
    <property type="molecule type" value="Genomic_DNA"/>
</dbReference>
<dbReference type="AlphaFoldDB" id="D2V0E8"/>
<dbReference type="InParanoid" id="D2V0E8"/>
<dbReference type="InterPro" id="IPR018631">
    <property type="entry name" value="AAA-ATPase-like_dom"/>
</dbReference>
<dbReference type="RefSeq" id="XP_002682256.1">
    <property type="nucleotide sequence ID" value="XM_002682210.1"/>
</dbReference>
<evidence type="ECO:0000313" key="3">
    <source>
        <dbReference type="Proteomes" id="UP000006671"/>
    </source>
</evidence>
<name>D2V0E8_NAEGR</name>
<reference evidence="2 3" key="1">
    <citation type="journal article" date="2010" name="Cell">
        <title>The genome of Naegleria gruberi illuminates early eukaryotic versatility.</title>
        <authorList>
            <person name="Fritz-Laylin L.K."/>
            <person name="Prochnik S.E."/>
            <person name="Ginger M.L."/>
            <person name="Dacks J.B."/>
            <person name="Carpenter M.L."/>
            <person name="Field M.C."/>
            <person name="Kuo A."/>
            <person name="Paredez A."/>
            <person name="Chapman J."/>
            <person name="Pham J."/>
            <person name="Shu S."/>
            <person name="Neupane R."/>
            <person name="Cipriano M."/>
            <person name="Mancuso J."/>
            <person name="Tu H."/>
            <person name="Salamov A."/>
            <person name="Lindquist E."/>
            <person name="Shapiro H."/>
            <person name="Lucas S."/>
            <person name="Grigoriev I.V."/>
            <person name="Cande W.Z."/>
            <person name="Fulton C."/>
            <person name="Rokhsar D.S."/>
            <person name="Dawson S.C."/>
        </authorList>
    </citation>
    <scope>NUCLEOTIDE SEQUENCE [LARGE SCALE GENOMIC DNA]</scope>
    <source>
        <strain evidence="2 3">NEG-M</strain>
    </source>
</reference>
<proteinExistence type="predicted"/>
<dbReference type="Proteomes" id="UP000006671">
    <property type="component" value="Unassembled WGS sequence"/>
</dbReference>
<dbReference type="OMA" id="WANELTI"/>
<keyword evidence="3" id="KW-1185">Reference proteome</keyword>
<evidence type="ECO:0000313" key="2">
    <source>
        <dbReference type="EMBL" id="EFC49512.1"/>
    </source>
</evidence>
<gene>
    <name evidence="2" type="ORF">NAEGRDRAFT_62270</name>
</gene>
<sequence>MKHTFLRKINRLQLFTASPKINRSILKINNLTNDINKFTINRVNQTKNYSNTLKPTTNNVENIKFKNIGDRNLLVPYFPYGESDFASIRRSKQFYVDKTNLIPLLEESGKQLFFVRPPRWGKSLLLSMLSSYYDVNKKDEFDELFSGLWIGDENNWTPGKNQYYVLKLDFSIQVDGTADDINQRLHTKINTTIEGFLECYGMGGEVSINQNDSFDTYQKLIQLLVKRKGKLMVLIDEYDRFANKLMFENPEKYQLIVEGKRGDPTSSPIRSFFERLKESSATGLQDFRSIITGITPIALADASGYNVSSNISSDKIFGGLVGFTENDLRMALNNIDIIGNDQDITISTMKKYYKGYHFPGSKHALFNTTLSMFFLNKLVKDEPFRNAVLQKQEIPLSILTDTNTMISENVFATLASSVVSNDIIQQLLSKDYVEVTESIYPSLKLREIIDPPSNEEDIQKIRDNALSFMYYHGMITFTESSSKQMNPKQLLIPNEIAKVQYLEQLRRLISLRESDISTFINEPTQDNLKKLLWSILSKQETVFDNDMSEGGLQSCIESALRSYSLYRSKDFTLRAEKEYTNYHINGKEYTELRADLVISTDNDIFIIELKHLRPMYLSQYSTIRIWKPYMFKEKFKELLQADESQLLNMLVFQKWANKYVKVESILNEASSKVKQYAKKEQELLGNNDKTIHKFVVIQVGWPLIVRKVN</sequence>
<dbReference type="OrthoDB" id="5380555at2759"/>
<evidence type="ECO:0000259" key="1">
    <source>
        <dbReference type="Pfam" id="PF09820"/>
    </source>
</evidence>
<dbReference type="STRING" id="5762.D2V0E8"/>
<feature type="domain" description="AAA-ATPase-like" evidence="1">
    <location>
        <begin position="79"/>
        <end position="301"/>
    </location>
</feature>
<dbReference type="PANTHER" id="PTHR34825">
    <property type="entry name" value="CONSERVED PROTEIN, WITH A WEAK D-GALACTARATE DEHYDRATASE/ALTRONATE HYDROLASE DOMAIN"/>
    <property type="match status" value="1"/>
</dbReference>
<dbReference type="KEGG" id="ngr:NAEGRDRAFT_62270"/>
<dbReference type="Pfam" id="PF09820">
    <property type="entry name" value="AAA-ATPase_like"/>
    <property type="match status" value="1"/>
</dbReference>
<dbReference type="eggNOG" id="ENOG502S8IM">
    <property type="taxonomic scope" value="Eukaryota"/>
</dbReference>
<dbReference type="GeneID" id="8862776"/>